<dbReference type="PANTHER" id="PTHR43029:SF10">
    <property type="entry name" value="AMMONIUM TRANSPORTER MEP2"/>
    <property type="match status" value="1"/>
</dbReference>
<evidence type="ECO:0000256" key="8">
    <source>
        <dbReference type="ARBA" id="ARBA00050025"/>
    </source>
</evidence>
<dbReference type="NCBIfam" id="TIGR00836">
    <property type="entry name" value="amt"/>
    <property type="match status" value="1"/>
</dbReference>
<dbReference type="SUPFAM" id="SSF111352">
    <property type="entry name" value="Ammonium transporter"/>
    <property type="match status" value="1"/>
</dbReference>
<dbReference type="AlphaFoldDB" id="A0A5Q2FGG2"/>
<evidence type="ECO:0000256" key="3">
    <source>
        <dbReference type="ARBA" id="ARBA00022448"/>
    </source>
</evidence>
<feature type="transmembrane region" description="Helical" evidence="9">
    <location>
        <begin position="253"/>
        <end position="275"/>
    </location>
</feature>
<protein>
    <recommendedName>
        <fullName evidence="8 9">Ammonium transporter</fullName>
    </recommendedName>
</protein>
<feature type="transmembrane region" description="Helical" evidence="9">
    <location>
        <begin position="379"/>
        <end position="401"/>
    </location>
</feature>
<dbReference type="InterPro" id="IPR029020">
    <property type="entry name" value="Ammonium/urea_transptr"/>
</dbReference>
<keyword evidence="12" id="KW-1185">Reference proteome</keyword>
<evidence type="ECO:0000313" key="11">
    <source>
        <dbReference type="EMBL" id="QGF24887.1"/>
    </source>
</evidence>
<dbReference type="KEGG" id="rain:Rai3103_16085"/>
<dbReference type="InterPro" id="IPR001905">
    <property type="entry name" value="Ammonium_transpt"/>
</dbReference>
<organism evidence="11 12">
    <name type="scientific">Raineyella fluvialis</name>
    <dbReference type="NCBI Taxonomy" id="2662261"/>
    <lineage>
        <taxon>Bacteria</taxon>
        <taxon>Bacillati</taxon>
        <taxon>Actinomycetota</taxon>
        <taxon>Actinomycetes</taxon>
        <taxon>Propionibacteriales</taxon>
        <taxon>Propionibacteriaceae</taxon>
        <taxon>Raineyella</taxon>
    </lineage>
</organism>
<feature type="transmembrane region" description="Helical" evidence="9">
    <location>
        <begin position="305"/>
        <end position="326"/>
    </location>
</feature>
<evidence type="ECO:0000256" key="2">
    <source>
        <dbReference type="ARBA" id="ARBA00005887"/>
    </source>
</evidence>
<sequence>MAWEWCRNKGRATLSLVVLEINTGDTAWLLTSAALVLLMTPGLAFFYGGMVRSKGVLNMIMMSFVSIATAGVAWAIVGYSEAFGNSIGGIIGNPFQFAFLDSLVYGDPTVGTVPALAFAGFQGCFAIIAVALLSGAIAERATFRGWMALSVLWLLLVYAPLAHWVFASNGLSAPRGGWIVNSLHAIDLAGGTTIEVACGAGGLALAIVLGRRIGFGSAPMRPHNMTLVMLGAGLLWFGWFGFNSGSALVSGTWAALIWVNTLLAPCAAMLAWLFVEKRRDGHATSLGAASGAVAGLVAITPSGGAVSPLGAMVIGLLAGAACSWAVSLKFVWGVDDSLDLVGVHLVGGIIGTLGIGLFADPRTATRVAGLFYGGGVDQLWRQAVAVLVVGAFSFGMTWLLATVLTRTIGMRVSPEAETSGIDLAEHSEVGYDLTSVQPARRGV</sequence>
<feature type="transmembrane region" description="Helical" evidence="9">
    <location>
        <begin position="145"/>
        <end position="166"/>
    </location>
</feature>
<evidence type="ECO:0000256" key="4">
    <source>
        <dbReference type="ARBA" id="ARBA00022692"/>
    </source>
</evidence>
<feature type="transmembrane region" description="Helical" evidence="9">
    <location>
        <begin position="55"/>
        <end position="77"/>
    </location>
</feature>
<proteinExistence type="inferred from homology"/>
<evidence type="ECO:0000256" key="5">
    <source>
        <dbReference type="ARBA" id="ARBA00022989"/>
    </source>
</evidence>
<dbReference type="GO" id="GO:0005886">
    <property type="term" value="C:plasma membrane"/>
    <property type="evidence" value="ECO:0007669"/>
    <property type="project" value="UniProtKB-SubCell"/>
</dbReference>
<dbReference type="InterPro" id="IPR024041">
    <property type="entry name" value="NH4_transpt_AmtB-like_dom"/>
</dbReference>
<keyword evidence="4 9" id="KW-0812">Transmembrane</keyword>
<feature type="transmembrane region" description="Helical" evidence="9">
    <location>
        <begin position="113"/>
        <end position="133"/>
    </location>
</feature>
<dbReference type="GO" id="GO:0008519">
    <property type="term" value="F:ammonium channel activity"/>
    <property type="evidence" value="ECO:0007669"/>
    <property type="project" value="InterPro"/>
</dbReference>
<evidence type="ECO:0000256" key="6">
    <source>
        <dbReference type="ARBA" id="ARBA00023136"/>
    </source>
</evidence>
<evidence type="ECO:0000313" key="12">
    <source>
        <dbReference type="Proteomes" id="UP000386847"/>
    </source>
</evidence>
<keyword evidence="3 9" id="KW-0813">Transport</keyword>
<evidence type="ECO:0000256" key="7">
    <source>
        <dbReference type="ARBA" id="ARBA00023177"/>
    </source>
</evidence>
<dbReference type="EMBL" id="CP045725">
    <property type="protein sequence ID" value="QGF24887.1"/>
    <property type="molecule type" value="Genomic_DNA"/>
</dbReference>
<keyword evidence="6 9" id="KW-0472">Membrane</keyword>
<comment type="subcellular location">
    <subcellularLocation>
        <location evidence="9">Cell membrane</location>
        <topology evidence="9">Multi-pass membrane protein</topology>
    </subcellularLocation>
    <subcellularLocation>
        <location evidence="1">Membrane</location>
        <topology evidence="1">Multi-pass membrane protein</topology>
    </subcellularLocation>
</comment>
<gene>
    <name evidence="11" type="primary">amt</name>
    <name evidence="11" type="ORF">Rai3103_16085</name>
</gene>
<evidence type="ECO:0000256" key="1">
    <source>
        <dbReference type="ARBA" id="ARBA00004141"/>
    </source>
</evidence>
<feature type="domain" description="Ammonium transporter AmtB-like" evidence="10">
    <location>
        <begin position="27"/>
        <end position="431"/>
    </location>
</feature>
<feature type="transmembrane region" description="Helical" evidence="9">
    <location>
        <begin position="338"/>
        <end position="359"/>
    </location>
</feature>
<feature type="transmembrane region" description="Helical" evidence="9">
    <location>
        <begin position="222"/>
        <end position="241"/>
    </location>
</feature>
<name>A0A5Q2FGG2_9ACTN</name>
<reference evidence="11 12" key="1">
    <citation type="submission" date="2019-10" db="EMBL/GenBank/DDBJ databases">
        <title>Genomic analysis of Raineyella sp. CBA3103.</title>
        <authorList>
            <person name="Roh S.W."/>
        </authorList>
    </citation>
    <scope>NUCLEOTIDE SEQUENCE [LARGE SCALE GENOMIC DNA]</scope>
    <source>
        <strain evidence="11 12">CBA3103</strain>
    </source>
</reference>
<comment type="similarity">
    <text evidence="2 9">Belongs to the ammonia transporter channel (TC 1.A.11.2) family.</text>
</comment>
<dbReference type="PANTHER" id="PTHR43029">
    <property type="entry name" value="AMMONIUM TRANSPORTER MEP2"/>
    <property type="match status" value="1"/>
</dbReference>
<dbReference type="Pfam" id="PF00909">
    <property type="entry name" value="Ammonium_transp"/>
    <property type="match status" value="1"/>
</dbReference>
<evidence type="ECO:0000256" key="9">
    <source>
        <dbReference type="RuleBase" id="RU362002"/>
    </source>
</evidence>
<feature type="transmembrane region" description="Helical" evidence="9">
    <location>
        <begin position="282"/>
        <end position="299"/>
    </location>
</feature>
<dbReference type="Gene3D" id="1.10.3430.10">
    <property type="entry name" value="Ammonium transporter AmtB like domains"/>
    <property type="match status" value="1"/>
</dbReference>
<accession>A0A5Q2FGG2</accession>
<feature type="transmembrane region" description="Helical" evidence="9">
    <location>
        <begin position="27"/>
        <end position="48"/>
    </location>
</feature>
<dbReference type="Proteomes" id="UP000386847">
    <property type="component" value="Chromosome"/>
</dbReference>
<evidence type="ECO:0000259" key="10">
    <source>
        <dbReference type="Pfam" id="PF00909"/>
    </source>
</evidence>
<feature type="transmembrane region" description="Helical" evidence="9">
    <location>
        <begin position="186"/>
        <end position="210"/>
    </location>
</feature>
<keyword evidence="7 9" id="KW-0924">Ammonia transport</keyword>
<keyword evidence="5 9" id="KW-1133">Transmembrane helix</keyword>